<dbReference type="OrthoDB" id="9795554at2"/>
<feature type="region of interest" description="Disordered" evidence="1">
    <location>
        <begin position="116"/>
        <end position="136"/>
    </location>
</feature>
<dbReference type="RefSeq" id="WP_145051180.1">
    <property type="nucleotide sequence ID" value="NZ_CP036433.1"/>
</dbReference>
<evidence type="ECO:0000256" key="1">
    <source>
        <dbReference type="SAM" id="MobiDB-lite"/>
    </source>
</evidence>
<evidence type="ECO:0008006" key="4">
    <source>
        <dbReference type="Google" id="ProtNLM"/>
    </source>
</evidence>
<dbReference type="KEGG" id="lcre:Pla8534_16110"/>
<dbReference type="GO" id="GO:0001681">
    <property type="term" value="F:sialate O-acetylesterase activity"/>
    <property type="evidence" value="ECO:0007669"/>
    <property type="project" value="InterPro"/>
</dbReference>
<dbReference type="InterPro" id="IPR039329">
    <property type="entry name" value="SIAE"/>
</dbReference>
<dbReference type="SUPFAM" id="SSF52266">
    <property type="entry name" value="SGNH hydrolase"/>
    <property type="match status" value="1"/>
</dbReference>
<gene>
    <name evidence="2" type="ORF">Pla8534_16110</name>
</gene>
<dbReference type="EMBL" id="CP036433">
    <property type="protein sequence ID" value="QDU93828.1"/>
    <property type="molecule type" value="Genomic_DNA"/>
</dbReference>
<dbReference type="Proteomes" id="UP000317648">
    <property type="component" value="Chromosome"/>
</dbReference>
<sequence length="136" mass="15371">MINDGADTSLHPREKQKVGERLARWALAHDDDRSSVEFSGPIYRDYRIDGDSIRVSFEHAEGLRSRDEQPLRTFQITGADNKWVWAEAAIEGKEVRVKSPQVKQLKAVRYAWSDNPTGANLTNRSGLPASLFTTED</sequence>
<proteinExistence type="predicted"/>
<reference evidence="2 3" key="1">
    <citation type="submission" date="2019-02" db="EMBL/GenBank/DDBJ databases">
        <title>Deep-cultivation of Planctomycetes and their phenomic and genomic characterization uncovers novel biology.</title>
        <authorList>
            <person name="Wiegand S."/>
            <person name="Jogler M."/>
            <person name="Boedeker C."/>
            <person name="Pinto D."/>
            <person name="Vollmers J."/>
            <person name="Rivas-Marin E."/>
            <person name="Kohn T."/>
            <person name="Peeters S.H."/>
            <person name="Heuer A."/>
            <person name="Rast P."/>
            <person name="Oberbeckmann S."/>
            <person name="Bunk B."/>
            <person name="Jeske O."/>
            <person name="Meyerdierks A."/>
            <person name="Storesund J.E."/>
            <person name="Kallscheuer N."/>
            <person name="Luecker S."/>
            <person name="Lage O.M."/>
            <person name="Pohl T."/>
            <person name="Merkel B.J."/>
            <person name="Hornburger P."/>
            <person name="Mueller R.-W."/>
            <person name="Bruemmer F."/>
            <person name="Labrenz M."/>
            <person name="Spormann A.M."/>
            <person name="Op den Camp H."/>
            <person name="Overmann J."/>
            <person name="Amann R."/>
            <person name="Jetten M.S.M."/>
            <person name="Mascher T."/>
            <person name="Medema M.H."/>
            <person name="Devos D.P."/>
            <person name="Kaster A.-K."/>
            <person name="Ovreas L."/>
            <person name="Rohde M."/>
            <person name="Galperin M.Y."/>
            <person name="Jogler C."/>
        </authorList>
    </citation>
    <scope>NUCLEOTIDE SEQUENCE [LARGE SCALE GENOMIC DNA]</scope>
    <source>
        <strain evidence="2 3">Pla85_3_4</strain>
    </source>
</reference>
<dbReference type="PANTHER" id="PTHR22901">
    <property type="entry name" value="SIALATE O-ACETYLESTERASE"/>
    <property type="match status" value="1"/>
</dbReference>
<protein>
    <recommendedName>
        <fullName evidence="4">Sialate O-acetylesterase domain-containing protein</fullName>
    </recommendedName>
</protein>
<dbReference type="GO" id="GO:0005975">
    <property type="term" value="P:carbohydrate metabolic process"/>
    <property type="evidence" value="ECO:0007669"/>
    <property type="project" value="TreeGrafter"/>
</dbReference>
<dbReference type="AlphaFoldDB" id="A0A518DPR9"/>
<accession>A0A518DPR9</accession>
<name>A0A518DPR9_9BACT</name>
<evidence type="ECO:0000313" key="3">
    <source>
        <dbReference type="Proteomes" id="UP000317648"/>
    </source>
</evidence>
<dbReference type="PANTHER" id="PTHR22901:SF0">
    <property type="entry name" value="SIALATE O-ACETYLESTERASE"/>
    <property type="match status" value="1"/>
</dbReference>
<keyword evidence="3" id="KW-1185">Reference proteome</keyword>
<evidence type="ECO:0000313" key="2">
    <source>
        <dbReference type="EMBL" id="QDU93828.1"/>
    </source>
</evidence>
<organism evidence="2 3">
    <name type="scientific">Lignipirellula cremea</name>
    <dbReference type="NCBI Taxonomy" id="2528010"/>
    <lineage>
        <taxon>Bacteria</taxon>
        <taxon>Pseudomonadati</taxon>
        <taxon>Planctomycetota</taxon>
        <taxon>Planctomycetia</taxon>
        <taxon>Pirellulales</taxon>
        <taxon>Pirellulaceae</taxon>
        <taxon>Lignipirellula</taxon>
    </lineage>
</organism>